<dbReference type="Gene3D" id="3.40.190.10">
    <property type="entry name" value="Periplasmic binding protein-like II"/>
    <property type="match status" value="2"/>
</dbReference>
<evidence type="ECO:0000259" key="3">
    <source>
        <dbReference type="SMART" id="SM00062"/>
    </source>
</evidence>
<dbReference type="SUPFAM" id="SSF53850">
    <property type="entry name" value="Periplasmic binding protein-like II"/>
    <property type="match status" value="1"/>
</dbReference>
<feature type="domain" description="Solute-binding protein family 3/N-terminal" evidence="3">
    <location>
        <begin position="71"/>
        <end position="295"/>
    </location>
</feature>
<dbReference type="PANTHER" id="PTHR35936:SF17">
    <property type="entry name" value="ARGININE-BINDING EXTRACELLULAR PROTEIN ARTP"/>
    <property type="match status" value="1"/>
</dbReference>
<organism evidence="4 5">
    <name type="scientific">Gulosibacter bifidus</name>
    <dbReference type="NCBI Taxonomy" id="272239"/>
    <lineage>
        <taxon>Bacteria</taxon>
        <taxon>Bacillati</taxon>
        <taxon>Actinomycetota</taxon>
        <taxon>Actinomycetes</taxon>
        <taxon>Micrococcales</taxon>
        <taxon>Microbacteriaceae</taxon>
        <taxon>Gulosibacter</taxon>
    </lineage>
</organism>
<dbReference type="EMBL" id="JBHUNF010000004">
    <property type="protein sequence ID" value="MFD2675354.1"/>
    <property type="molecule type" value="Genomic_DNA"/>
</dbReference>
<gene>
    <name evidence="4" type="ORF">ACFSUQ_08625</name>
</gene>
<dbReference type="Pfam" id="PF00497">
    <property type="entry name" value="SBP_bac_3"/>
    <property type="match status" value="1"/>
</dbReference>
<comment type="caution">
    <text evidence="4">The sequence shown here is derived from an EMBL/GenBank/DDBJ whole genome shotgun (WGS) entry which is preliminary data.</text>
</comment>
<evidence type="ECO:0000256" key="1">
    <source>
        <dbReference type="ARBA" id="ARBA00022729"/>
    </source>
</evidence>
<keyword evidence="1 2" id="KW-0732">Signal</keyword>
<dbReference type="RefSeq" id="WP_066058579.1">
    <property type="nucleotide sequence ID" value="NZ_JBHUNF010000004.1"/>
</dbReference>
<dbReference type="Proteomes" id="UP001597453">
    <property type="component" value="Unassembled WGS sequence"/>
</dbReference>
<feature type="chain" id="PRO_5047423599" evidence="2">
    <location>
        <begin position="30"/>
        <end position="307"/>
    </location>
</feature>
<dbReference type="SMART" id="SM00062">
    <property type="entry name" value="PBPb"/>
    <property type="match status" value="1"/>
</dbReference>
<evidence type="ECO:0000256" key="2">
    <source>
        <dbReference type="SAM" id="SignalP"/>
    </source>
</evidence>
<accession>A0ABW5RLC0</accession>
<reference evidence="5" key="1">
    <citation type="journal article" date="2019" name="Int. J. Syst. Evol. Microbiol.">
        <title>The Global Catalogue of Microorganisms (GCM) 10K type strain sequencing project: providing services to taxonomists for standard genome sequencing and annotation.</title>
        <authorList>
            <consortium name="The Broad Institute Genomics Platform"/>
            <consortium name="The Broad Institute Genome Sequencing Center for Infectious Disease"/>
            <person name="Wu L."/>
            <person name="Ma J."/>
        </authorList>
    </citation>
    <scope>NUCLEOTIDE SEQUENCE [LARGE SCALE GENOMIC DNA]</scope>
    <source>
        <strain evidence="5">TISTR 1511</strain>
    </source>
</reference>
<proteinExistence type="predicted"/>
<dbReference type="InterPro" id="IPR001638">
    <property type="entry name" value="Solute-binding_3/MltF_N"/>
</dbReference>
<dbReference type="CDD" id="cd01004">
    <property type="entry name" value="PBP2_MidA_like"/>
    <property type="match status" value="1"/>
</dbReference>
<name>A0ABW5RLC0_9MICO</name>
<sequence>MTHSVVTPIKKSRPMWFGALALAASLALSGCVTNTEGSGPAGASASGAPIEVSKSDAAAKLVPEDIASSGVLRVGTDATYAPNQYAGPDGTPIGWEVELVEAVAAKLGLKVEWQKSGFDQIIPRVDGGTLDMGSSSFSDTVERQQSVDFVDFYSAGLQFVRGADEAELPDSLCGLKIGAQATTTSDDYLTAESKKCEEAGKPAIQILKKGGQDEATNDVVMGNVPYMLADSPIAQNSVQQAEGKVELTGDIFDAAPYGLAMKKDGELTKAVQVAMQELIDDGTYQQILEKWGVEAGAVEKAEINGVK</sequence>
<dbReference type="PANTHER" id="PTHR35936">
    <property type="entry name" value="MEMBRANE-BOUND LYTIC MUREIN TRANSGLYCOSYLASE F"/>
    <property type="match status" value="1"/>
</dbReference>
<evidence type="ECO:0000313" key="5">
    <source>
        <dbReference type="Proteomes" id="UP001597453"/>
    </source>
</evidence>
<evidence type="ECO:0000313" key="4">
    <source>
        <dbReference type="EMBL" id="MFD2675354.1"/>
    </source>
</evidence>
<protein>
    <submittedName>
        <fullName evidence="4">ABC transporter substrate-binding protein</fullName>
    </submittedName>
</protein>
<keyword evidence="5" id="KW-1185">Reference proteome</keyword>
<feature type="signal peptide" evidence="2">
    <location>
        <begin position="1"/>
        <end position="29"/>
    </location>
</feature>